<dbReference type="InterPro" id="IPR032675">
    <property type="entry name" value="LRR_dom_sf"/>
</dbReference>
<gene>
    <name evidence="1" type="ORF">NYM_LOCUS26386</name>
</gene>
<organism evidence="1">
    <name type="scientific">Nymphaea colorata</name>
    <name type="common">pocket water lily</name>
    <dbReference type="NCBI Taxonomy" id="210225"/>
    <lineage>
        <taxon>Eukaryota</taxon>
        <taxon>Viridiplantae</taxon>
        <taxon>Streptophyta</taxon>
        <taxon>Embryophyta</taxon>
        <taxon>Tracheophyta</taxon>
        <taxon>Spermatophyta</taxon>
        <taxon>Magnoliopsida</taxon>
        <taxon>Nymphaeales</taxon>
        <taxon>Nymphaeaceae</taxon>
        <taxon>Nymphaea</taxon>
    </lineage>
</organism>
<protein>
    <submittedName>
        <fullName evidence="1">Uncharacterized protein</fullName>
    </submittedName>
</protein>
<dbReference type="Gene3D" id="3.80.10.10">
    <property type="entry name" value="Ribonuclease Inhibitor"/>
    <property type="match status" value="1"/>
</dbReference>
<reference evidence="1" key="1">
    <citation type="submission" date="2019-09" db="EMBL/GenBank/DDBJ databases">
        <authorList>
            <person name="Zhang L."/>
        </authorList>
    </citation>
    <scope>NUCLEOTIDE SEQUENCE</scope>
</reference>
<proteinExistence type="predicted"/>
<dbReference type="EMBL" id="LR721786">
    <property type="protein sequence ID" value="VVW61742.1"/>
    <property type="molecule type" value="Genomic_DNA"/>
</dbReference>
<dbReference type="Gramene" id="NC8G0305670.1">
    <property type="protein sequence ID" value="NC8G0305670.1:cds"/>
    <property type="gene ID" value="NC8G0305670"/>
</dbReference>
<evidence type="ECO:0000313" key="1">
    <source>
        <dbReference type="EMBL" id="VVW61742.1"/>
    </source>
</evidence>
<accession>A0A5K1FCA5</accession>
<dbReference type="AlphaFoldDB" id="A0A5K1FCA5"/>
<sequence>MAGSELKQFEITLPPGLCELKDFLVLYLQDNSFTSHLPLNLGNLAATVITDISANKLNGELLIIIKAPMLEI</sequence>
<name>A0A5K1FCA5_9MAGN</name>
<dbReference type="SUPFAM" id="SSF52058">
    <property type="entry name" value="L domain-like"/>
    <property type="match status" value="1"/>
</dbReference>